<feature type="domain" description="HTH araC/xylS-type" evidence="4">
    <location>
        <begin position="214"/>
        <end position="312"/>
    </location>
</feature>
<comment type="caution">
    <text evidence="5">The sequence shown here is derived from an EMBL/GenBank/DDBJ whole genome shotgun (WGS) entry which is preliminary data.</text>
</comment>
<dbReference type="InterPro" id="IPR014710">
    <property type="entry name" value="RmlC-like_jellyroll"/>
</dbReference>
<proteinExistence type="predicted"/>
<dbReference type="RefSeq" id="WP_233697229.1">
    <property type="nucleotide sequence ID" value="NZ_JAJNBZ010000010.1"/>
</dbReference>
<organism evidence="5 6">
    <name type="scientific">Paenibacillus profundus</name>
    <dbReference type="NCBI Taxonomy" id="1173085"/>
    <lineage>
        <taxon>Bacteria</taxon>
        <taxon>Bacillati</taxon>
        <taxon>Bacillota</taxon>
        <taxon>Bacilli</taxon>
        <taxon>Bacillales</taxon>
        <taxon>Paenibacillaceae</taxon>
        <taxon>Paenibacillus</taxon>
    </lineage>
</organism>
<keyword evidence="1" id="KW-0805">Transcription regulation</keyword>
<dbReference type="Proteomes" id="UP001199916">
    <property type="component" value="Unassembled WGS sequence"/>
</dbReference>
<dbReference type="InterPro" id="IPR018060">
    <property type="entry name" value="HTH_AraC"/>
</dbReference>
<dbReference type="SMART" id="SM00342">
    <property type="entry name" value="HTH_ARAC"/>
    <property type="match status" value="1"/>
</dbReference>
<keyword evidence="3" id="KW-0804">Transcription</keyword>
<name>A0ABS8YJH9_9BACL</name>
<reference evidence="5 6" key="1">
    <citation type="submission" date="2021-11" db="EMBL/GenBank/DDBJ databases">
        <title>Draft genome sequence of Paenibacillus profundus YoMME, a new Gram-positive bacteria with exoelectrogenic properties.</title>
        <authorList>
            <person name="Hubenova Y."/>
            <person name="Hubenova E."/>
            <person name="Manasiev Y."/>
            <person name="Peykov S."/>
            <person name="Mitov M."/>
        </authorList>
    </citation>
    <scope>NUCLEOTIDE SEQUENCE [LARGE SCALE GENOMIC DNA]</scope>
    <source>
        <strain evidence="5 6">YoMME</strain>
    </source>
</reference>
<dbReference type="InterPro" id="IPR018062">
    <property type="entry name" value="HTH_AraC-typ_CS"/>
</dbReference>
<dbReference type="Pfam" id="PF12833">
    <property type="entry name" value="HTH_18"/>
    <property type="match status" value="1"/>
</dbReference>
<dbReference type="Gene3D" id="2.60.120.10">
    <property type="entry name" value="Jelly Rolls"/>
    <property type="match status" value="1"/>
</dbReference>
<dbReference type="PROSITE" id="PS01124">
    <property type="entry name" value="HTH_ARAC_FAMILY_2"/>
    <property type="match status" value="1"/>
</dbReference>
<accession>A0ABS8YJH9</accession>
<evidence type="ECO:0000313" key="5">
    <source>
        <dbReference type="EMBL" id="MCE5170505.1"/>
    </source>
</evidence>
<evidence type="ECO:0000256" key="2">
    <source>
        <dbReference type="ARBA" id="ARBA00023125"/>
    </source>
</evidence>
<dbReference type="Gene3D" id="1.10.10.60">
    <property type="entry name" value="Homeodomain-like"/>
    <property type="match status" value="2"/>
</dbReference>
<sequence length="317" mass="36007">MSATIERAGDKGVSREGNAKLISCQEATIPCEEVAMTLSRQFPIHIIDTIGVAPEYQRLHRHDVLEINWIKSGSGHYIINGQRINFQEGDILLINSNDLHRAYEKEHLVMQVTAFDASWFVHDLRYEHDLLAPFAELGIHFTHLLSRDHSKLLQSILSDMQEEYNRSQPLHVSIVRSHLIRFLAYVSRYLRSEAPLSPDGAARHPSSEHDVKVRAAIQAMDRDFARPWTLKELAGLVYLSPSRFSAVFKQTVGVSPVEYLISVRIKHAVRLLESSDLQIINIALECGFRNLSNFYRLFKSSTGYAPSEVRSGGFAKR</sequence>
<dbReference type="InterPro" id="IPR037923">
    <property type="entry name" value="HTH-like"/>
</dbReference>
<dbReference type="EMBL" id="JAJNBZ010000010">
    <property type="protein sequence ID" value="MCE5170505.1"/>
    <property type="molecule type" value="Genomic_DNA"/>
</dbReference>
<dbReference type="PROSITE" id="PS00041">
    <property type="entry name" value="HTH_ARAC_FAMILY_1"/>
    <property type="match status" value="1"/>
</dbReference>
<evidence type="ECO:0000256" key="1">
    <source>
        <dbReference type="ARBA" id="ARBA00023015"/>
    </source>
</evidence>
<protein>
    <submittedName>
        <fullName evidence="5">AraC family transcriptional regulator</fullName>
    </submittedName>
</protein>
<evidence type="ECO:0000259" key="4">
    <source>
        <dbReference type="PROSITE" id="PS01124"/>
    </source>
</evidence>
<dbReference type="SUPFAM" id="SSF51215">
    <property type="entry name" value="Regulatory protein AraC"/>
    <property type="match status" value="1"/>
</dbReference>
<gene>
    <name evidence="5" type="ORF">LQV63_14410</name>
</gene>
<dbReference type="InterPro" id="IPR009057">
    <property type="entry name" value="Homeodomain-like_sf"/>
</dbReference>
<dbReference type="PANTHER" id="PTHR43280">
    <property type="entry name" value="ARAC-FAMILY TRANSCRIPTIONAL REGULATOR"/>
    <property type="match status" value="1"/>
</dbReference>
<dbReference type="Pfam" id="PF02311">
    <property type="entry name" value="AraC_binding"/>
    <property type="match status" value="1"/>
</dbReference>
<dbReference type="PANTHER" id="PTHR43280:SF28">
    <property type="entry name" value="HTH-TYPE TRANSCRIPTIONAL ACTIVATOR RHAS"/>
    <property type="match status" value="1"/>
</dbReference>
<keyword evidence="6" id="KW-1185">Reference proteome</keyword>
<dbReference type="SUPFAM" id="SSF46689">
    <property type="entry name" value="Homeodomain-like"/>
    <property type="match status" value="2"/>
</dbReference>
<dbReference type="InterPro" id="IPR003313">
    <property type="entry name" value="AraC-bd"/>
</dbReference>
<evidence type="ECO:0000313" key="6">
    <source>
        <dbReference type="Proteomes" id="UP001199916"/>
    </source>
</evidence>
<keyword evidence="2" id="KW-0238">DNA-binding</keyword>
<evidence type="ECO:0000256" key="3">
    <source>
        <dbReference type="ARBA" id="ARBA00023163"/>
    </source>
</evidence>